<dbReference type="STRING" id="82801.SAMN04488506_2244"/>
<keyword evidence="3" id="KW-0472">Membrane</keyword>
<feature type="transmembrane region" description="Helical" evidence="3">
    <location>
        <begin position="75"/>
        <end position="97"/>
    </location>
</feature>
<keyword evidence="2 3" id="KW-1133">Transmembrane helix</keyword>
<evidence type="ECO:0000256" key="1">
    <source>
        <dbReference type="ARBA" id="ARBA00022692"/>
    </source>
</evidence>
<dbReference type="PANTHER" id="PTHR37815:SF3">
    <property type="entry name" value="UPF0397 PROTEIN SPR0429"/>
    <property type="match status" value="1"/>
</dbReference>
<dbReference type="GO" id="GO:0016020">
    <property type="term" value="C:membrane"/>
    <property type="evidence" value="ECO:0007669"/>
    <property type="project" value="InterPro"/>
</dbReference>
<proteinExistence type="predicted"/>
<keyword evidence="1 3" id="KW-0812">Transmembrane</keyword>
<evidence type="ECO:0000313" key="4">
    <source>
        <dbReference type="EMBL" id="SFQ47478.1"/>
    </source>
</evidence>
<dbReference type="PANTHER" id="PTHR37815">
    <property type="entry name" value="UPF0397 PROTEIN BC_2624-RELATED"/>
    <property type="match status" value="1"/>
</dbReference>
<dbReference type="AlphaFoldDB" id="A0A1I5YT74"/>
<dbReference type="Pfam" id="PF07155">
    <property type="entry name" value="ECF-ribofla_trS"/>
    <property type="match status" value="1"/>
</dbReference>
<protein>
    <submittedName>
        <fullName evidence="4">Uncharacterized membrane protein</fullName>
    </submittedName>
</protein>
<evidence type="ECO:0000256" key="2">
    <source>
        <dbReference type="ARBA" id="ARBA00022989"/>
    </source>
</evidence>
<dbReference type="OrthoDB" id="411368at2"/>
<dbReference type="RefSeq" id="WP_092481235.1">
    <property type="nucleotide sequence ID" value="NZ_FOXW01000014.1"/>
</dbReference>
<evidence type="ECO:0000313" key="5">
    <source>
        <dbReference type="Proteomes" id="UP000199136"/>
    </source>
</evidence>
<evidence type="ECO:0000256" key="3">
    <source>
        <dbReference type="SAM" id="Phobius"/>
    </source>
</evidence>
<reference evidence="4 5" key="1">
    <citation type="submission" date="2016-10" db="EMBL/GenBank/DDBJ databases">
        <authorList>
            <person name="de Groot N.N."/>
        </authorList>
    </citation>
    <scope>NUCLEOTIDE SEQUENCE [LARGE SCALE GENOMIC DNA]</scope>
    <source>
        <strain evidence="4 5">DSM 20581</strain>
    </source>
</reference>
<organism evidence="4 5">
    <name type="scientific">Desemzia incerta</name>
    <dbReference type="NCBI Taxonomy" id="82801"/>
    <lineage>
        <taxon>Bacteria</taxon>
        <taxon>Bacillati</taxon>
        <taxon>Bacillota</taxon>
        <taxon>Bacilli</taxon>
        <taxon>Lactobacillales</taxon>
        <taxon>Carnobacteriaceae</taxon>
        <taxon>Desemzia</taxon>
    </lineage>
</organism>
<gene>
    <name evidence="4" type="ORF">SAMN04488506_2244</name>
</gene>
<dbReference type="InterPro" id="IPR009825">
    <property type="entry name" value="ECF_substrate-spec-like"/>
</dbReference>
<accession>A0A1I5YT74</accession>
<dbReference type="Proteomes" id="UP000199136">
    <property type="component" value="Unassembled WGS sequence"/>
</dbReference>
<dbReference type="EMBL" id="FOXW01000014">
    <property type="protein sequence ID" value="SFQ47478.1"/>
    <property type="molecule type" value="Genomic_DNA"/>
</dbReference>
<dbReference type="Gene3D" id="1.10.1760.20">
    <property type="match status" value="1"/>
</dbReference>
<feature type="transmembrane region" description="Helical" evidence="3">
    <location>
        <begin position="109"/>
        <end position="135"/>
    </location>
</feature>
<keyword evidence="5" id="KW-1185">Reference proteome</keyword>
<feature type="transmembrane region" description="Helical" evidence="3">
    <location>
        <begin position="44"/>
        <end position="69"/>
    </location>
</feature>
<feature type="transmembrane region" description="Helical" evidence="3">
    <location>
        <begin position="141"/>
        <end position="162"/>
    </location>
</feature>
<sequence>MNKKTLTTQNLVLFALFIAMTVVMTLIIRIPIPFAQGYVNIGDSILLLAGMLLGPAGGFWIGGIGSALADLFAGYSFYAPITFLVKGIEGLLCGWLFMKLPSTKPLIPALTAGIWMAVGYVLGDWILFGLAAGLAAFPMNLLQGVVGALMAVLLHRFVAPVFKNQTH</sequence>
<feature type="transmembrane region" description="Helical" evidence="3">
    <location>
        <begin position="12"/>
        <end position="32"/>
    </location>
</feature>
<name>A0A1I5YT74_9LACT</name>